<feature type="region of interest" description="Disordered" evidence="2">
    <location>
        <begin position="899"/>
        <end position="919"/>
    </location>
</feature>
<keyword evidence="5" id="KW-1185">Reference proteome</keyword>
<dbReference type="InterPro" id="IPR019337">
    <property type="entry name" value="Telomere_length_regulation_dom"/>
</dbReference>
<evidence type="ECO:0000256" key="2">
    <source>
        <dbReference type="SAM" id="MobiDB-lite"/>
    </source>
</evidence>
<feature type="domain" description="Telomere length regulation protein conserved" evidence="3">
    <location>
        <begin position="579"/>
        <end position="699"/>
    </location>
</feature>
<dbReference type="GO" id="GO:0005829">
    <property type="term" value="C:cytosol"/>
    <property type="evidence" value="ECO:0007669"/>
    <property type="project" value="TreeGrafter"/>
</dbReference>
<gene>
    <name evidence="4" type="ORF">BDQ12DRAFT_676959</name>
</gene>
<protein>
    <submittedName>
        <fullName evidence="4">Telomere length regulation protein-domain-containing protein</fullName>
    </submittedName>
</protein>
<evidence type="ECO:0000313" key="5">
    <source>
        <dbReference type="Proteomes" id="UP000308652"/>
    </source>
</evidence>
<dbReference type="Proteomes" id="UP000308652">
    <property type="component" value="Unassembled WGS sequence"/>
</dbReference>
<feature type="region of interest" description="Disordered" evidence="2">
    <location>
        <begin position="510"/>
        <end position="566"/>
    </location>
</feature>
<dbReference type="InterPro" id="IPR038528">
    <property type="entry name" value="TEL2_C_sf"/>
</dbReference>
<evidence type="ECO:0000256" key="1">
    <source>
        <dbReference type="ARBA" id="ARBA00006133"/>
    </source>
</evidence>
<evidence type="ECO:0000259" key="3">
    <source>
        <dbReference type="Pfam" id="PF10193"/>
    </source>
</evidence>
<dbReference type="AlphaFoldDB" id="A0A5C3MG75"/>
<dbReference type="STRING" id="68775.A0A5C3MG75"/>
<proteinExistence type="inferred from homology"/>
<organism evidence="4 5">
    <name type="scientific">Crucibulum laeve</name>
    <dbReference type="NCBI Taxonomy" id="68775"/>
    <lineage>
        <taxon>Eukaryota</taxon>
        <taxon>Fungi</taxon>
        <taxon>Dikarya</taxon>
        <taxon>Basidiomycota</taxon>
        <taxon>Agaricomycotina</taxon>
        <taxon>Agaricomycetes</taxon>
        <taxon>Agaricomycetidae</taxon>
        <taxon>Agaricales</taxon>
        <taxon>Agaricineae</taxon>
        <taxon>Nidulariaceae</taxon>
        <taxon>Crucibulum</taxon>
    </lineage>
</organism>
<feature type="compositionally biased region" description="Low complexity" evidence="2">
    <location>
        <begin position="510"/>
        <end position="520"/>
    </location>
</feature>
<dbReference type="OrthoDB" id="10254187at2759"/>
<accession>A0A5C3MG75</accession>
<sequence length="1012" mass="111719">MDDHDAAKDVIERLKVPIPDLPTLLSLLVAPLESLGLLPPRFRRYNLNPLPANAINPWKHIPPIQRSLIQHILPTWDTLLAENDATSVVDQYFCPDSFSNASQTAGKLAILSYSTLITLPFTEYSMRILEHLAVEYPVDRLHTATFGWKEFDLASRNVTWEDCIRSIVMVPAKVANAVGGQSVMPGLEHGAYFNQVSKRTEVLIHTLSSQPSPKDALHSVTYLIVKLVNLGVFPPTPPTARSQPSFFQTALPTIRSRLKAEDAKAYSSCWSTLMLDVPSSLSLRSILTSLFASLSTVEPSLDPSLFHRVRVKEETQILSEVVGCVTPDKEELWETATSLIIGRDWDEARARIFICWVSGGSMDGKVNLKALGAFLDSVLEIWSSSTHIKHSLLSRHRYTTSLLLITASYFPPSSKEVNNLALSPLFIQAISTYISHLDHSVRRCGMLAAEVIAHLINKRLDFGEWDGDDSGKPWARELQNLLKARDVDVDTISHLGTDDIEIEEITAPDAASKASATARSPKPHRAAFASSTSGYDSDDSVTGYASEQSSRSNSPTPSELAEIEKDPTLNVGVKKVARPVYLAQLGELLRGGGNKVGPDDPHEADKIEVALDYAEELIRKKRGFGTELSENAVNLVYALLGLHNNYNLDGFEVKRQGALNALVACCPRKSAPALIEEYFKNQYSADQRYVALNALALGARELASLPVPPSIVPVERTSFPSKTLPPALHRRYITNEANTKALRTITDDITRLAIDKQKEPETDKVPELVRERRLRLKKPTRIMEMTQSAKPSFIIPPKPKSTTFTEVAAEYFIMPLVNRFWLFLRDEQTREDRTAYQEGRHRYHGAGTGLILNPLILAQFIRALAVLVNASQNAPEWLSLIAPDSLDLAVTLGTRPVSQYGDADSDDEETTSKEKSQGKEASVLTSALELALVILDGCLEVDDGRTMSLEHTPLVLAVGEWANKVFTTLEAGMKLEGGGGLHEVSLRRAAAGVLLKVDSLTSRWRRSMIDVA</sequence>
<dbReference type="Pfam" id="PF10193">
    <property type="entry name" value="Telomere_reg-2"/>
    <property type="match status" value="1"/>
</dbReference>
<dbReference type="PANTHER" id="PTHR15830">
    <property type="entry name" value="TELOMERE LENGTH REGULATION PROTEIN TEL2 FAMILY MEMBER"/>
    <property type="match status" value="1"/>
</dbReference>
<dbReference type="GO" id="GO:0042162">
    <property type="term" value="F:telomeric DNA binding"/>
    <property type="evidence" value="ECO:0007669"/>
    <property type="project" value="TreeGrafter"/>
</dbReference>
<reference evidence="4 5" key="1">
    <citation type="journal article" date="2019" name="Nat. Ecol. Evol.">
        <title>Megaphylogeny resolves global patterns of mushroom evolution.</title>
        <authorList>
            <person name="Varga T."/>
            <person name="Krizsan K."/>
            <person name="Foldi C."/>
            <person name="Dima B."/>
            <person name="Sanchez-Garcia M."/>
            <person name="Sanchez-Ramirez S."/>
            <person name="Szollosi G.J."/>
            <person name="Szarkandi J.G."/>
            <person name="Papp V."/>
            <person name="Albert L."/>
            <person name="Andreopoulos W."/>
            <person name="Angelini C."/>
            <person name="Antonin V."/>
            <person name="Barry K.W."/>
            <person name="Bougher N.L."/>
            <person name="Buchanan P."/>
            <person name="Buyck B."/>
            <person name="Bense V."/>
            <person name="Catcheside P."/>
            <person name="Chovatia M."/>
            <person name="Cooper J."/>
            <person name="Damon W."/>
            <person name="Desjardin D."/>
            <person name="Finy P."/>
            <person name="Geml J."/>
            <person name="Haridas S."/>
            <person name="Hughes K."/>
            <person name="Justo A."/>
            <person name="Karasinski D."/>
            <person name="Kautmanova I."/>
            <person name="Kiss B."/>
            <person name="Kocsube S."/>
            <person name="Kotiranta H."/>
            <person name="LaButti K.M."/>
            <person name="Lechner B.E."/>
            <person name="Liimatainen K."/>
            <person name="Lipzen A."/>
            <person name="Lukacs Z."/>
            <person name="Mihaltcheva S."/>
            <person name="Morgado L.N."/>
            <person name="Niskanen T."/>
            <person name="Noordeloos M.E."/>
            <person name="Ohm R.A."/>
            <person name="Ortiz-Santana B."/>
            <person name="Ovrebo C."/>
            <person name="Racz N."/>
            <person name="Riley R."/>
            <person name="Savchenko A."/>
            <person name="Shiryaev A."/>
            <person name="Soop K."/>
            <person name="Spirin V."/>
            <person name="Szebenyi C."/>
            <person name="Tomsovsky M."/>
            <person name="Tulloss R.E."/>
            <person name="Uehling J."/>
            <person name="Grigoriev I.V."/>
            <person name="Vagvolgyi C."/>
            <person name="Papp T."/>
            <person name="Martin F.M."/>
            <person name="Miettinen O."/>
            <person name="Hibbett D.S."/>
            <person name="Nagy L.G."/>
        </authorList>
    </citation>
    <scope>NUCLEOTIDE SEQUENCE [LARGE SCALE GENOMIC DNA]</scope>
    <source>
        <strain evidence="4 5">CBS 166.37</strain>
    </source>
</reference>
<feature type="compositionally biased region" description="Polar residues" evidence="2">
    <location>
        <begin position="543"/>
        <end position="557"/>
    </location>
</feature>
<comment type="similarity">
    <text evidence="1">Belongs to the TEL2 family.</text>
</comment>
<evidence type="ECO:0000313" key="4">
    <source>
        <dbReference type="EMBL" id="TFK42888.1"/>
    </source>
</evidence>
<dbReference type="EMBL" id="ML213592">
    <property type="protein sequence ID" value="TFK42888.1"/>
    <property type="molecule type" value="Genomic_DNA"/>
</dbReference>
<dbReference type="GO" id="GO:0051083">
    <property type="term" value="P:'de novo' cotranslational protein folding"/>
    <property type="evidence" value="ECO:0007669"/>
    <property type="project" value="TreeGrafter"/>
</dbReference>
<name>A0A5C3MG75_9AGAR</name>
<dbReference type="InterPro" id="IPR051970">
    <property type="entry name" value="TEL2_Regulation"/>
</dbReference>
<dbReference type="GO" id="GO:0051879">
    <property type="term" value="F:Hsp90 protein binding"/>
    <property type="evidence" value="ECO:0007669"/>
    <property type="project" value="TreeGrafter"/>
</dbReference>
<dbReference type="PANTHER" id="PTHR15830:SF10">
    <property type="entry name" value="TELOMERE LENGTH REGULATION PROTEIN TEL2 HOMOLOG"/>
    <property type="match status" value="1"/>
</dbReference>
<dbReference type="Gene3D" id="1.25.40.720">
    <property type="entry name" value="Telomere length regulation protein 2, C-terminal domain"/>
    <property type="match status" value="1"/>
</dbReference>